<dbReference type="GO" id="GO:0008374">
    <property type="term" value="F:O-acyltransferase activity"/>
    <property type="evidence" value="ECO:0007669"/>
    <property type="project" value="TreeGrafter"/>
</dbReference>
<dbReference type="InParanoid" id="A0A163JM61"/>
<dbReference type="InterPro" id="IPR051159">
    <property type="entry name" value="Hexapeptide_acetyltransf"/>
</dbReference>
<keyword evidence="2" id="KW-0808">Transferase</keyword>
<dbReference type="OMA" id="CVILDCN"/>
<keyword evidence="3" id="KW-0012">Acyltransferase</keyword>
<evidence type="ECO:0000256" key="1">
    <source>
        <dbReference type="ARBA" id="ARBA00007274"/>
    </source>
</evidence>
<dbReference type="PROSITE" id="PS00101">
    <property type="entry name" value="HEXAPEP_TRANSFERASES"/>
    <property type="match status" value="1"/>
</dbReference>
<dbReference type="GO" id="GO:0016407">
    <property type="term" value="F:acetyltransferase activity"/>
    <property type="evidence" value="ECO:0007669"/>
    <property type="project" value="InterPro"/>
</dbReference>
<dbReference type="CDD" id="cd03357">
    <property type="entry name" value="LbH_MAT_GAT"/>
    <property type="match status" value="1"/>
</dbReference>
<evidence type="ECO:0000259" key="4">
    <source>
        <dbReference type="SMART" id="SM01266"/>
    </source>
</evidence>
<keyword evidence="6" id="KW-1185">Reference proteome</keyword>
<protein>
    <recommendedName>
        <fullName evidence="4">Maltose/galactoside acetyltransferase domain-containing protein</fullName>
    </recommendedName>
</protein>
<comment type="similarity">
    <text evidence="1">Belongs to the transferase hexapeptide repeat family.</text>
</comment>
<dbReference type="InterPro" id="IPR024688">
    <property type="entry name" value="Mac_dom"/>
</dbReference>
<dbReference type="InterPro" id="IPR018357">
    <property type="entry name" value="Hexapep_transf_CS"/>
</dbReference>
<dbReference type="GO" id="GO:0005829">
    <property type="term" value="C:cytosol"/>
    <property type="evidence" value="ECO:0007669"/>
    <property type="project" value="TreeGrafter"/>
</dbReference>
<proteinExistence type="inferred from homology"/>
<dbReference type="OrthoDB" id="25818at2759"/>
<dbReference type="Pfam" id="PF00132">
    <property type="entry name" value="Hexapep"/>
    <property type="match status" value="1"/>
</dbReference>
<dbReference type="STRING" id="4829.A0A163JM61"/>
<gene>
    <name evidence="5" type="primary">ABSGL_06024.1 scaffold 7611</name>
</gene>
<evidence type="ECO:0000313" key="5">
    <source>
        <dbReference type="EMBL" id="SAM00343.1"/>
    </source>
</evidence>
<organism evidence="5">
    <name type="scientific">Absidia glauca</name>
    <name type="common">Pin mould</name>
    <dbReference type="NCBI Taxonomy" id="4829"/>
    <lineage>
        <taxon>Eukaryota</taxon>
        <taxon>Fungi</taxon>
        <taxon>Fungi incertae sedis</taxon>
        <taxon>Mucoromycota</taxon>
        <taxon>Mucoromycotina</taxon>
        <taxon>Mucoromycetes</taxon>
        <taxon>Mucorales</taxon>
        <taxon>Cunninghamellaceae</taxon>
        <taxon>Absidia</taxon>
    </lineage>
</organism>
<dbReference type="SUPFAM" id="SSF51161">
    <property type="entry name" value="Trimeric LpxA-like enzymes"/>
    <property type="match status" value="1"/>
</dbReference>
<dbReference type="PANTHER" id="PTHR23416:SF23">
    <property type="entry name" value="ACETYLTRANSFERASE C18B11.09C-RELATED"/>
    <property type="match status" value="1"/>
</dbReference>
<sequence length="184" mass="19609">MATTEKQKMLAGEHYFAYDEELNKDRGEATSKMAVLNAATTDNEQRLAAEALFGRVGTGCYVRPNFRCDYGYNIMLGDNVTINYDCVFLDCGKITIGDHTDLGPGVHVYAVTHPLNPDDRKTQLEQGKDVIIGEGCWIGGGAIICPGVTIGNGSTIGAGAVVTKDIPDNVLAVGNPAKVVKSVK</sequence>
<dbReference type="PANTHER" id="PTHR23416">
    <property type="entry name" value="SIALIC ACID SYNTHASE-RELATED"/>
    <property type="match status" value="1"/>
</dbReference>
<dbReference type="FunCoup" id="A0A163JM61">
    <property type="interactions" value="16"/>
</dbReference>
<dbReference type="InterPro" id="IPR001451">
    <property type="entry name" value="Hexapep"/>
</dbReference>
<dbReference type="FunFam" id="2.160.10.10:FF:000025">
    <property type="entry name" value="Hexapeptide-repeat containing-acetyltransferase"/>
    <property type="match status" value="1"/>
</dbReference>
<evidence type="ECO:0000256" key="2">
    <source>
        <dbReference type="ARBA" id="ARBA00022679"/>
    </source>
</evidence>
<dbReference type="SMART" id="SM01266">
    <property type="entry name" value="Mac"/>
    <property type="match status" value="1"/>
</dbReference>
<accession>A0A163JM61</accession>
<dbReference type="Proteomes" id="UP000078561">
    <property type="component" value="Unassembled WGS sequence"/>
</dbReference>
<dbReference type="Gene3D" id="2.160.10.10">
    <property type="entry name" value="Hexapeptide repeat proteins"/>
    <property type="match status" value="1"/>
</dbReference>
<dbReference type="InterPro" id="IPR011004">
    <property type="entry name" value="Trimer_LpxA-like_sf"/>
</dbReference>
<dbReference type="EMBL" id="LT553181">
    <property type="protein sequence ID" value="SAM00343.1"/>
    <property type="molecule type" value="Genomic_DNA"/>
</dbReference>
<evidence type="ECO:0000313" key="6">
    <source>
        <dbReference type="Proteomes" id="UP000078561"/>
    </source>
</evidence>
<dbReference type="AlphaFoldDB" id="A0A163JM61"/>
<feature type="domain" description="Maltose/galactoside acetyltransferase" evidence="4">
    <location>
        <begin position="6"/>
        <end position="58"/>
    </location>
</feature>
<reference evidence="5" key="1">
    <citation type="submission" date="2016-04" db="EMBL/GenBank/DDBJ databases">
        <authorList>
            <person name="Evans L.H."/>
            <person name="Alamgir A."/>
            <person name="Owens N."/>
            <person name="Weber N.D."/>
            <person name="Virtaneva K."/>
            <person name="Barbian K."/>
            <person name="Babar A."/>
            <person name="Rosenke K."/>
        </authorList>
    </citation>
    <scope>NUCLEOTIDE SEQUENCE [LARGE SCALE GENOMIC DNA]</scope>
    <source>
        <strain evidence="5">CBS 101.48</strain>
    </source>
</reference>
<evidence type="ECO:0000256" key="3">
    <source>
        <dbReference type="ARBA" id="ARBA00023315"/>
    </source>
</evidence>
<name>A0A163JM61_ABSGL</name>
<dbReference type="Pfam" id="PF12464">
    <property type="entry name" value="Mac"/>
    <property type="match status" value="1"/>
</dbReference>